<evidence type="ECO:0000256" key="2">
    <source>
        <dbReference type="ARBA" id="ARBA00012668"/>
    </source>
</evidence>
<dbReference type="PROSITE" id="PS51384">
    <property type="entry name" value="FAD_FR"/>
    <property type="match status" value="1"/>
</dbReference>
<dbReference type="Pfam" id="PF08022">
    <property type="entry name" value="FAD_binding_8"/>
    <property type="match status" value="1"/>
</dbReference>
<evidence type="ECO:0000256" key="5">
    <source>
        <dbReference type="ARBA" id="ARBA00022692"/>
    </source>
</evidence>
<sequence>MSAATATASTGGVYVPPFAATTAGTAAGGSTGTSISFAHLASATGTGTATSSASIVDSTGGVDSSSLLQYFTIPYIDAHSLSIPTYRYAYMLWFILVGTLIIWSAAYHLSGTGTGGSPLGAWFRKWSIRRITWTKRVGGGRTKEVGKSQEEGGRGATTQTARKKVVWASPTFAQMITIGVLIVAALCLSFVGDDYIAPTTCTFGGYCGYQSYFGSSSPPKSTYRVRRDFLPFRLSPFSVDSDKPSFAVNSNKPSFAVDHDMTAPPPTPAELGFQLARPVNAHRLVKKGINNPNGWAPFNDPLLASSNKNIAANAWTAAARLGLISFAMLPLAVTLALKQWPFNIWATPWLTNYHFDKVHRRCSLRPLRQLTSPLFLQTAILHRWSGRVIWAFSTGHAIAWFYELSIDKDPFGRPVLIPVWSWYRFTAGAVAWVLLTIITVFSFKPIRNRFYELFYWSHLLIFDQQPLMWWPIAAVAWWGVERFVRFVVFLWINGIMRGIWFKEPSKSSHRSSSQSFGMTGAEKLDGYDEVKVSGGAAYPPVPYAESIEPLASHPMQSRQSSVSIQYPPPSPSFSPTAPSYHSNAFHAPAQATRSRVLPPLGFAAAQLLPGRTIRLTLHIPHSLRWAPGQHLLLYVPSVRFFESHPYTIASIDSRAKGVAPLGSGSTGLAKSSEVVLLVRAQKGFSRALWDYVVKARRQKELRGAVAAEVAKGVNLRALVGWPMGSAGRVSWGAYESLTIVAGGTGITFGISVLEYACTRIMRKMEDPKWKTSRVRFVWILREFGAFVQTDLTRNRTLICLSYAAHLSWVATTLRRCMEMCDSSRLQIDLFVTHDAPRRSRRRPQPQPYTYGADSTEELAPPTAPFARGSRSDSFGRDSVLSEASDWSDTEDASSSSPSRQRNEMPDYGSDVDSVTELVLFDGEDDSRTPGEAEVSAKLKKEGKLRRALSRRGQGKAAASSRPLAASASVLSDSRQHSVYYQPHESFEALPLDHRDVPPASLSHPHNTYPPSAASFGDLGHVPYRSFDYDERSDVQTLGGASSTRHLFGGRSNPNSHSDLIGAAAAPDSDDAFFLDVTEAEQDDLDAVAELARPGYPRLKEIIDDEVNRSAGKTMVACKSLPFRSPAFLPLFSVVSNPEAYGELSPAHGPSLNGERSATRASSITPIAKHESDGSHSGENFRECCGPSSLNTLVRNLVASRIDLKKVAQGDPRGQISLVVEVRETPSHPSFTHRPDGDTLYDTGLLLVPTKEPAGFAIARPTPPPARPSHDLILDLSHLS</sequence>
<dbReference type="InterPro" id="IPR039261">
    <property type="entry name" value="FNR_nucleotide-bd"/>
</dbReference>
<dbReference type="GO" id="GO:0005886">
    <property type="term" value="C:plasma membrane"/>
    <property type="evidence" value="ECO:0007669"/>
    <property type="project" value="UniProtKB-SubCell"/>
</dbReference>
<evidence type="ECO:0000256" key="6">
    <source>
        <dbReference type="ARBA" id="ARBA00022989"/>
    </source>
</evidence>
<feature type="transmembrane region" description="Helical" evidence="12">
    <location>
        <begin position="422"/>
        <end position="441"/>
    </location>
</feature>
<feature type="transmembrane region" description="Helical" evidence="12">
    <location>
        <begin position="88"/>
        <end position="109"/>
    </location>
</feature>
<keyword evidence="6 12" id="KW-1133">Transmembrane helix</keyword>
<evidence type="ECO:0000256" key="11">
    <source>
        <dbReference type="SAM" id="MobiDB-lite"/>
    </source>
</evidence>
<feature type="compositionally biased region" description="Basic residues" evidence="11">
    <location>
        <begin position="942"/>
        <end position="953"/>
    </location>
</feature>
<dbReference type="InterPro" id="IPR017927">
    <property type="entry name" value="FAD-bd_FR_type"/>
</dbReference>
<comment type="subcellular location">
    <subcellularLocation>
        <location evidence="1">Cell membrane</location>
        <topology evidence="1">Multi-pass membrane protein</topology>
    </subcellularLocation>
</comment>
<dbReference type="OrthoDB" id="10006946at2759"/>
<dbReference type="PANTHER" id="PTHR32361:SF9">
    <property type="entry name" value="FERRIC REDUCTASE TRANSMEMBRANE COMPONENT 3-RELATED"/>
    <property type="match status" value="1"/>
</dbReference>
<feature type="region of interest" description="Disordered" evidence="11">
    <location>
        <begin position="1039"/>
        <end position="1059"/>
    </location>
</feature>
<keyword evidence="15" id="KW-1185">Reference proteome</keyword>
<evidence type="ECO:0000256" key="3">
    <source>
        <dbReference type="ARBA" id="ARBA00022448"/>
    </source>
</evidence>
<dbReference type="GO" id="GO:0006879">
    <property type="term" value="P:intracellular iron ion homeostasis"/>
    <property type="evidence" value="ECO:0007669"/>
    <property type="project" value="TreeGrafter"/>
</dbReference>
<accession>A0A0D6EHZ6</accession>
<feature type="transmembrane region" description="Helical" evidence="12">
    <location>
        <begin position="483"/>
        <end position="500"/>
    </location>
</feature>
<gene>
    <name evidence="14" type="primary">SPOSA6832_01047</name>
</gene>
<dbReference type="Gene3D" id="3.40.50.80">
    <property type="entry name" value="Nucleotide-binding domain of ferredoxin-NADP reductase (FNR) module"/>
    <property type="match status" value="1"/>
</dbReference>
<dbReference type="EC" id="1.16.1.9" evidence="2"/>
<dbReference type="AlphaFoldDB" id="A0A0D6EHZ6"/>
<protein>
    <recommendedName>
        <fullName evidence="2">ferric-chelate reductase (NADPH)</fullName>
        <ecNumber evidence="2">1.16.1.9</ecNumber>
    </recommendedName>
</protein>
<evidence type="ECO:0000313" key="14">
    <source>
        <dbReference type="EMBL" id="CEQ39536.1"/>
    </source>
</evidence>
<evidence type="ECO:0000256" key="9">
    <source>
        <dbReference type="ARBA" id="ARBA00023180"/>
    </source>
</evidence>
<dbReference type="CDD" id="cd06186">
    <property type="entry name" value="NOX_Duox_like_FAD_NADP"/>
    <property type="match status" value="1"/>
</dbReference>
<evidence type="ECO:0000256" key="8">
    <source>
        <dbReference type="ARBA" id="ARBA00023136"/>
    </source>
</evidence>
<feature type="non-terminal residue" evidence="14">
    <location>
        <position position="1"/>
    </location>
</feature>
<feature type="transmembrane region" description="Helical" evidence="12">
    <location>
        <begin position="384"/>
        <end position="402"/>
    </location>
</feature>
<feature type="domain" description="FAD-binding FR-type" evidence="13">
    <location>
        <begin position="584"/>
        <end position="729"/>
    </location>
</feature>
<dbReference type="InterPro" id="IPR051410">
    <property type="entry name" value="Ferric/Cupric_Reductase"/>
</dbReference>
<evidence type="ECO:0000256" key="7">
    <source>
        <dbReference type="ARBA" id="ARBA00023065"/>
    </source>
</evidence>
<evidence type="ECO:0000256" key="4">
    <source>
        <dbReference type="ARBA" id="ARBA00022475"/>
    </source>
</evidence>
<feature type="region of interest" description="Disordered" evidence="11">
    <location>
        <begin position="836"/>
        <end position="968"/>
    </location>
</feature>
<feature type="compositionally biased region" description="Basic and acidic residues" evidence="11">
    <location>
        <begin position="925"/>
        <end position="941"/>
    </location>
</feature>
<keyword evidence="8 12" id="KW-0472">Membrane</keyword>
<keyword evidence="9" id="KW-0325">Glycoprotein</keyword>
<feature type="transmembrane region" description="Helical" evidence="12">
    <location>
        <begin position="172"/>
        <end position="191"/>
    </location>
</feature>
<dbReference type="GO" id="GO:0015677">
    <property type="term" value="P:copper ion import"/>
    <property type="evidence" value="ECO:0007669"/>
    <property type="project" value="TreeGrafter"/>
</dbReference>
<dbReference type="PANTHER" id="PTHR32361">
    <property type="entry name" value="FERRIC/CUPRIC REDUCTASE TRANSMEMBRANE COMPONENT"/>
    <property type="match status" value="1"/>
</dbReference>
<organism evidence="14 15">
    <name type="scientific">Sporidiobolus salmonicolor</name>
    <name type="common">Yeast-like fungus</name>
    <name type="synonym">Sporobolomyces salmonicolor</name>
    <dbReference type="NCBI Taxonomy" id="5005"/>
    <lineage>
        <taxon>Eukaryota</taxon>
        <taxon>Fungi</taxon>
        <taxon>Dikarya</taxon>
        <taxon>Basidiomycota</taxon>
        <taxon>Pucciniomycotina</taxon>
        <taxon>Microbotryomycetes</taxon>
        <taxon>Sporidiobolales</taxon>
        <taxon>Sporidiobolaceae</taxon>
        <taxon>Sporobolomyces</taxon>
    </lineage>
</organism>
<keyword evidence="7" id="KW-0406">Ion transport</keyword>
<name>A0A0D6EHZ6_SPOSA</name>
<proteinExistence type="predicted"/>
<keyword evidence="5 12" id="KW-0812">Transmembrane</keyword>
<evidence type="ECO:0000256" key="1">
    <source>
        <dbReference type="ARBA" id="ARBA00004651"/>
    </source>
</evidence>
<dbReference type="EMBL" id="CENE01000003">
    <property type="protein sequence ID" value="CEQ39536.1"/>
    <property type="molecule type" value="Genomic_DNA"/>
</dbReference>
<evidence type="ECO:0000259" key="13">
    <source>
        <dbReference type="PROSITE" id="PS51384"/>
    </source>
</evidence>
<dbReference type="Pfam" id="PF01794">
    <property type="entry name" value="Ferric_reduct"/>
    <property type="match status" value="1"/>
</dbReference>
<evidence type="ECO:0000313" key="15">
    <source>
        <dbReference type="Proteomes" id="UP000243876"/>
    </source>
</evidence>
<reference evidence="15" key="1">
    <citation type="submission" date="2015-02" db="EMBL/GenBank/DDBJ databases">
        <authorList>
            <person name="Gon?alves P."/>
        </authorList>
    </citation>
    <scope>NUCLEOTIDE SEQUENCE [LARGE SCALE GENOMIC DNA]</scope>
</reference>
<dbReference type="Proteomes" id="UP000243876">
    <property type="component" value="Unassembled WGS sequence"/>
</dbReference>
<evidence type="ECO:0000256" key="12">
    <source>
        <dbReference type="SAM" id="Phobius"/>
    </source>
</evidence>
<dbReference type="GO" id="GO:0006826">
    <property type="term" value="P:iron ion transport"/>
    <property type="evidence" value="ECO:0007669"/>
    <property type="project" value="UniProtKB-ARBA"/>
</dbReference>
<dbReference type="SUPFAM" id="SSF63380">
    <property type="entry name" value="Riboflavin synthase domain-like"/>
    <property type="match status" value="1"/>
</dbReference>
<evidence type="ECO:0000256" key="10">
    <source>
        <dbReference type="ARBA" id="ARBA00048483"/>
    </source>
</evidence>
<comment type="catalytic activity">
    <reaction evidence="10">
        <text>2 a Fe(II)-siderophore + NADP(+) + H(+) = 2 a Fe(III)-siderophore + NADPH</text>
        <dbReference type="Rhea" id="RHEA:28795"/>
        <dbReference type="Rhea" id="RHEA-COMP:11342"/>
        <dbReference type="Rhea" id="RHEA-COMP:11344"/>
        <dbReference type="ChEBI" id="CHEBI:15378"/>
        <dbReference type="ChEBI" id="CHEBI:29033"/>
        <dbReference type="ChEBI" id="CHEBI:29034"/>
        <dbReference type="ChEBI" id="CHEBI:57783"/>
        <dbReference type="ChEBI" id="CHEBI:58349"/>
        <dbReference type="EC" id="1.16.1.9"/>
    </reaction>
</comment>
<keyword evidence="3" id="KW-0813">Transport</keyword>
<feature type="compositionally biased region" description="Low complexity" evidence="11">
    <location>
        <begin position="956"/>
        <end position="968"/>
    </location>
</feature>
<keyword evidence="4" id="KW-1003">Cell membrane</keyword>
<dbReference type="InterPro" id="IPR017938">
    <property type="entry name" value="Riboflavin_synthase-like_b-brl"/>
</dbReference>
<dbReference type="InterPro" id="IPR013112">
    <property type="entry name" value="FAD-bd_8"/>
</dbReference>
<dbReference type="InterPro" id="IPR013130">
    <property type="entry name" value="Fe3_Rdtase_TM_dom"/>
</dbReference>
<dbReference type="GO" id="GO:0052851">
    <property type="term" value="F:ferric-chelate reductase (NADPH) activity"/>
    <property type="evidence" value="ECO:0007669"/>
    <property type="project" value="UniProtKB-EC"/>
</dbReference>